<dbReference type="Proteomes" id="UP000001396">
    <property type="component" value="Unassembled WGS sequence"/>
</dbReference>
<evidence type="ECO:0000313" key="7">
    <source>
        <dbReference type="Proteomes" id="UP000001396"/>
    </source>
</evidence>
<dbReference type="SMART" id="SM00259">
    <property type="entry name" value="ZnF_A20"/>
    <property type="match status" value="1"/>
</dbReference>
<keyword evidence="7" id="KW-1185">Reference proteome</keyword>
<dbReference type="PANTHER" id="PTHR10634">
    <property type="entry name" value="AN1-TYPE ZINC FINGER PROTEIN"/>
    <property type="match status" value="1"/>
</dbReference>
<feature type="compositionally biased region" description="Low complexity" evidence="4">
    <location>
        <begin position="155"/>
        <end position="180"/>
    </location>
</feature>
<dbReference type="AlphaFoldDB" id="D3BT65"/>
<feature type="domain" description="A20-type" evidence="5">
    <location>
        <begin position="64"/>
        <end position="98"/>
    </location>
</feature>
<dbReference type="InterPro" id="IPR000058">
    <property type="entry name" value="Znf_AN1"/>
</dbReference>
<dbReference type="SMART" id="SM00154">
    <property type="entry name" value="ZnF_AN1"/>
    <property type="match status" value="1"/>
</dbReference>
<accession>D3BT65</accession>
<dbReference type="InterPro" id="IPR035896">
    <property type="entry name" value="AN1-like_Znf"/>
</dbReference>
<gene>
    <name evidence="6" type="ORF">PPL_11357</name>
</gene>
<keyword evidence="1" id="KW-0479">Metal-binding</keyword>
<keyword evidence="3" id="KW-0862">Zinc</keyword>
<feature type="region of interest" description="Disordered" evidence="4">
    <location>
        <begin position="1"/>
        <end position="65"/>
    </location>
</feature>
<protein>
    <recommendedName>
        <fullName evidence="5">A20-type domain-containing protein</fullName>
    </recommendedName>
</protein>
<dbReference type="GO" id="GO:0003677">
    <property type="term" value="F:DNA binding"/>
    <property type="evidence" value="ECO:0007669"/>
    <property type="project" value="InterPro"/>
</dbReference>
<dbReference type="Gene3D" id="4.10.1110.10">
    <property type="entry name" value="AN1-like Zinc finger"/>
    <property type="match status" value="1"/>
</dbReference>
<dbReference type="OMA" id="HIHNHNC"/>
<reference evidence="6 7" key="1">
    <citation type="journal article" date="2011" name="Genome Res.">
        <title>Phylogeny-wide analysis of social amoeba genomes highlights ancient origins for complex intercellular communication.</title>
        <authorList>
            <person name="Heidel A.J."/>
            <person name="Lawal H.M."/>
            <person name="Felder M."/>
            <person name="Schilde C."/>
            <person name="Helps N.R."/>
            <person name="Tunggal B."/>
            <person name="Rivero F."/>
            <person name="John U."/>
            <person name="Schleicher M."/>
            <person name="Eichinger L."/>
            <person name="Platzer M."/>
            <person name="Noegel A.A."/>
            <person name="Schaap P."/>
            <person name="Gloeckner G."/>
        </authorList>
    </citation>
    <scope>NUCLEOTIDE SEQUENCE [LARGE SCALE GENOMIC DNA]</scope>
    <source>
        <strain evidence="7">ATCC 26659 / Pp 5 / PN500</strain>
    </source>
</reference>
<evidence type="ECO:0000256" key="3">
    <source>
        <dbReference type="ARBA" id="ARBA00022833"/>
    </source>
</evidence>
<feature type="region of interest" description="Disordered" evidence="4">
    <location>
        <begin position="155"/>
        <end position="256"/>
    </location>
</feature>
<dbReference type="GO" id="GO:0008270">
    <property type="term" value="F:zinc ion binding"/>
    <property type="evidence" value="ECO:0007669"/>
    <property type="project" value="UniProtKB-KW"/>
</dbReference>
<dbReference type="RefSeq" id="XP_020427416.1">
    <property type="nucleotide sequence ID" value="XM_020582113.1"/>
</dbReference>
<proteinExistence type="predicted"/>
<comment type="caution">
    <text evidence="6">The sequence shown here is derived from an EMBL/GenBank/DDBJ whole genome shotgun (WGS) entry which is preliminary data.</text>
</comment>
<dbReference type="PANTHER" id="PTHR10634:SF157">
    <property type="entry name" value="A20-TYPE DOMAIN-CONTAINING PROTEIN"/>
    <property type="match status" value="1"/>
</dbReference>
<keyword evidence="2" id="KW-0863">Zinc-finger</keyword>
<dbReference type="SUPFAM" id="SSF57716">
    <property type="entry name" value="Glucocorticoid receptor-like (DNA-binding domain)"/>
    <property type="match status" value="1"/>
</dbReference>
<name>D3BT65_HETP5</name>
<evidence type="ECO:0000313" key="6">
    <source>
        <dbReference type="EMBL" id="EFA75282.1"/>
    </source>
</evidence>
<organism evidence="6 7">
    <name type="scientific">Heterostelium pallidum (strain ATCC 26659 / Pp 5 / PN500)</name>
    <name type="common">Cellular slime mold</name>
    <name type="synonym">Polysphondylium pallidum</name>
    <dbReference type="NCBI Taxonomy" id="670386"/>
    <lineage>
        <taxon>Eukaryota</taxon>
        <taxon>Amoebozoa</taxon>
        <taxon>Evosea</taxon>
        <taxon>Eumycetozoa</taxon>
        <taxon>Dictyostelia</taxon>
        <taxon>Acytosteliales</taxon>
        <taxon>Acytosteliaceae</taxon>
        <taxon>Heterostelium</taxon>
    </lineage>
</organism>
<feature type="compositionally biased region" description="Low complexity" evidence="4">
    <location>
        <begin position="24"/>
        <end position="34"/>
    </location>
</feature>
<dbReference type="InterPro" id="IPR050652">
    <property type="entry name" value="AN1_A20_ZnFinger"/>
</dbReference>
<dbReference type="SUPFAM" id="SSF118310">
    <property type="entry name" value="AN1-like Zinc finger"/>
    <property type="match status" value="1"/>
</dbReference>
<feature type="compositionally biased region" description="Polar residues" evidence="4">
    <location>
        <begin position="1"/>
        <end position="23"/>
    </location>
</feature>
<dbReference type="Pfam" id="PF01754">
    <property type="entry name" value="zf-A20"/>
    <property type="match status" value="1"/>
</dbReference>
<feature type="compositionally biased region" description="Low complexity" evidence="4">
    <location>
        <begin position="195"/>
        <end position="218"/>
    </location>
</feature>
<sequence>MSSSLNEKVDNEQNATESNIGTSTTNTNNNNNNNIESKEDKDKQMEQQQQQQQQQQKEPTPSEPAKAELCKNNCGFYGNPKTRGLCSTCYNKELKNELQQQPPHISIASAMATSPDKPKAGTKRSIYEATYFDQQLNSSNNNNNIVTNTTTTTTTTATTTTTNEIPLSSSPASSSFSSSSLTPTKQIPQISTKDSSLGSGNSSNSSGGGSPSSSGSSNVLLTPTKSAPIPIGGASPSSPQTLNNSPSVSSPVGSPSGKESAKCAYDNCGKRLPGIMSESNRCRCGGTYCGKHMHNHECQFDYKSMAKTTIAKANPQIMANKIVKL</sequence>
<dbReference type="Gene3D" id="1.20.5.4770">
    <property type="match status" value="1"/>
</dbReference>
<dbReference type="GeneID" id="31366825"/>
<dbReference type="EMBL" id="ADBJ01000056">
    <property type="protein sequence ID" value="EFA75282.1"/>
    <property type="molecule type" value="Genomic_DNA"/>
</dbReference>
<feature type="compositionally biased region" description="Polar residues" evidence="4">
    <location>
        <begin position="181"/>
        <end position="194"/>
    </location>
</feature>
<dbReference type="InParanoid" id="D3BT65"/>
<feature type="compositionally biased region" description="Low complexity" evidence="4">
    <location>
        <begin position="47"/>
        <end position="56"/>
    </location>
</feature>
<feature type="compositionally biased region" description="Basic and acidic residues" evidence="4">
    <location>
        <begin position="36"/>
        <end position="45"/>
    </location>
</feature>
<dbReference type="STRING" id="670386.D3BT65"/>
<evidence type="ECO:0000256" key="2">
    <source>
        <dbReference type="ARBA" id="ARBA00022771"/>
    </source>
</evidence>
<evidence type="ECO:0000256" key="1">
    <source>
        <dbReference type="ARBA" id="ARBA00022723"/>
    </source>
</evidence>
<evidence type="ECO:0000256" key="4">
    <source>
        <dbReference type="SAM" id="MobiDB-lite"/>
    </source>
</evidence>
<feature type="compositionally biased region" description="Low complexity" evidence="4">
    <location>
        <begin position="226"/>
        <end position="256"/>
    </location>
</feature>
<dbReference type="InterPro" id="IPR002653">
    <property type="entry name" value="Znf_A20"/>
</dbReference>
<evidence type="ECO:0000259" key="5">
    <source>
        <dbReference type="PROSITE" id="PS51036"/>
    </source>
</evidence>
<dbReference type="PROSITE" id="PS51036">
    <property type="entry name" value="ZF_A20"/>
    <property type="match status" value="1"/>
</dbReference>